<name>A0A098AVP6_DESHA</name>
<gene>
    <name evidence="4" type="ORF">AT727_20435</name>
    <name evidence="3" type="ORF">DPCES_0767</name>
</gene>
<dbReference type="EMBL" id="LK996017">
    <property type="protein sequence ID" value="CDX00654.1"/>
    <property type="molecule type" value="Genomic_DNA"/>
</dbReference>
<keyword evidence="1" id="KW-1133">Transmembrane helix</keyword>
<organism evidence="3">
    <name type="scientific">Desulfitobacterium hafniense</name>
    <name type="common">Desulfitobacterium frappieri</name>
    <dbReference type="NCBI Taxonomy" id="49338"/>
    <lineage>
        <taxon>Bacteria</taxon>
        <taxon>Bacillati</taxon>
        <taxon>Bacillota</taxon>
        <taxon>Clostridia</taxon>
        <taxon>Eubacteriales</taxon>
        <taxon>Desulfitobacteriaceae</taxon>
        <taxon>Desulfitobacterium</taxon>
    </lineage>
</organism>
<feature type="transmembrane region" description="Helical" evidence="1">
    <location>
        <begin position="385"/>
        <end position="403"/>
    </location>
</feature>
<feature type="transmembrane region" description="Helical" evidence="1">
    <location>
        <begin position="147"/>
        <end position="164"/>
    </location>
</feature>
<dbReference type="PATRIC" id="fig|49338.4.peg.822"/>
<dbReference type="InterPro" id="IPR002823">
    <property type="entry name" value="DUF112_TM"/>
</dbReference>
<evidence type="ECO:0000259" key="2">
    <source>
        <dbReference type="Pfam" id="PF01970"/>
    </source>
</evidence>
<evidence type="ECO:0000313" key="3">
    <source>
        <dbReference type="EMBL" id="CDX00654.1"/>
    </source>
</evidence>
<feature type="transmembrane region" description="Helical" evidence="1">
    <location>
        <begin position="200"/>
        <end position="220"/>
    </location>
</feature>
<proteinExistence type="predicted"/>
<dbReference type="PANTHER" id="PTHR35342">
    <property type="entry name" value="TRICARBOXYLIC TRANSPORT PROTEIN"/>
    <property type="match status" value="1"/>
</dbReference>
<sequence length="502" mass="52969">MEALQMLFSGFALALEPSNILMAALGAFVGTMVGVLPGLGPTSAIAILLPLTAVLPPTQAIIMLAGIYYGAMYGGSSTAILLNIPGEVASVPTCLDGYPMAQQGRGGPALGIAAIGSFIAGIMGIIALTFFAPLFAEQALKFGPPEYFALMLLALTIVVSLGGASISKALAMGFFGYLLSLIGLGTMTNMPRLTFGYTPLWGGLDVISVVIGLFAISEVLNGIEEKKIAISMGNIGSVFPGLKDLKQSIKSIFRGGALGFFMGLLPGCSPAVTTFLAYDLEKKCSKTPERFGKGAIEGVAAPESANNATSSAGFIPLFALGIPASPPLAVLLGGLMIYGLTPGPLLFEQNGDFVWAVIASMFIGNVMCLVLNLPLVGLWAKLTQIPYGILAPIILLISIVGAYTVRNDMFDVLVALIFGVLGYFMNKFNWPVVPFIICFILGPMLERSLLQSFGMAFENPFIFFQRPISLTLLVATGIFLVVSLKLRRRTQSRIDNSGFEVK</sequence>
<protein>
    <submittedName>
        <fullName evidence="4">Transporter</fullName>
    </submittedName>
    <submittedName>
        <fullName evidence="3">Tricarboxylate transport protein TctA</fullName>
    </submittedName>
</protein>
<dbReference type="EMBL" id="LOCK01000018">
    <property type="protein sequence ID" value="KTE91846.1"/>
    <property type="molecule type" value="Genomic_DNA"/>
</dbReference>
<dbReference type="OrthoDB" id="9781349at2"/>
<keyword evidence="1" id="KW-0472">Membrane</keyword>
<feature type="domain" description="DUF112" evidence="2">
    <location>
        <begin position="20"/>
        <end position="437"/>
    </location>
</feature>
<feature type="transmembrane region" description="Helical" evidence="1">
    <location>
        <begin position="47"/>
        <end position="71"/>
    </location>
</feature>
<feature type="transmembrane region" description="Helical" evidence="1">
    <location>
        <begin position="462"/>
        <end position="484"/>
    </location>
</feature>
<dbReference type="RefSeq" id="WP_011459208.1">
    <property type="nucleotide sequence ID" value="NZ_LK996017.1"/>
</dbReference>
<evidence type="ECO:0000313" key="5">
    <source>
        <dbReference type="Proteomes" id="UP000054623"/>
    </source>
</evidence>
<reference evidence="3" key="1">
    <citation type="submission" date="2014-07" db="EMBL/GenBank/DDBJ databases">
        <authorList>
            <person name="Hornung V.Bastian."/>
        </authorList>
    </citation>
    <scope>NUCLEOTIDE SEQUENCE</scope>
    <source>
        <strain evidence="3">PCE-S</strain>
    </source>
</reference>
<dbReference type="AlphaFoldDB" id="A0A098AVP6"/>
<feature type="transmembrane region" description="Helical" evidence="1">
    <location>
        <begin position="409"/>
        <end position="425"/>
    </location>
</feature>
<feature type="transmembrane region" description="Helical" evidence="1">
    <location>
        <begin position="317"/>
        <end position="341"/>
    </location>
</feature>
<feature type="transmembrane region" description="Helical" evidence="1">
    <location>
        <begin position="109"/>
        <end position="135"/>
    </location>
</feature>
<dbReference type="PANTHER" id="PTHR35342:SF5">
    <property type="entry name" value="TRICARBOXYLIC TRANSPORT PROTEIN"/>
    <property type="match status" value="1"/>
</dbReference>
<dbReference type="Pfam" id="PF01970">
    <property type="entry name" value="TctA"/>
    <property type="match status" value="1"/>
</dbReference>
<feature type="transmembrane region" description="Helical" evidence="1">
    <location>
        <begin position="169"/>
        <end position="188"/>
    </location>
</feature>
<accession>A0A098AVP6</accession>
<evidence type="ECO:0000256" key="1">
    <source>
        <dbReference type="SAM" id="Phobius"/>
    </source>
</evidence>
<evidence type="ECO:0000313" key="4">
    <source>
        <dbReference type="EMBL" id="KTE91846.1"/>
    </source>
</evidence>
<reference evidence="4 5" key="2">
    <citation type="submission" date="2015-12" db="EMBL/GenBank/DDBJ databases">
        <title>Draft Genome Sequence of Desulfitobacterium hafniense Strain DH, a Sulfate-reducing Bacterium Isolated from Paddy Soils.</title>
        <authorList>
            <person name="Bao P."/>
            <person name="Zhang X."/>
            <person name="Li G."/>
        </authorList>
    </citation>
    <scope>NUCLEOTIDE SEQUENCE [LARGE SCALE GENOMIC DNA]</scope>
    <source>
        <strain evidence="4 5">DH</strain>
    </source>
</reference>
<dbReference type="Proteomes" id="UP000054623">
    <property type="component" value="Unassembled WGS sequence"/>
</dbReference>
<feature type="transmembrane region" description="Helical" evidence="1">
    <location>
        <begin position="353"/>
        <end position="373"/>
    </location>
</feature>
<keyword evidence="1" id="KW-0812">Transmembrane</keyword>